<keyword evidence="3" id="KW-1185">Reference proteome</keyword>
<organism evidence="2 3">
    <name type="scientific">Aliidiomarina halalkaliphila</name>
    <dbReference type="NCBI Taxonomy" id="2593535"/>
    <lineage>
        <taxon>Bacteria</taxon>
        <taxon>Pseudomonadati</taxon>
        <taxon>Pseudomonadota</taxon>
        <taxon>Gammaproteobacteria</taxon>
        <taxon>Alteromonadales</taxon>
        <taxon>Idiomarinaceae</taxon>
        <taxon>Aliidiomarina</taxon>
    </lineage>
</organism>
<evidence type="ECO:0000256" key="1">
    <source>
        <dbReference type="SAM" id="Phobius"/>
    </source>
</evidence>
<gene>
    <name evidence="2" type="ORF">FM042_08230</name>
</gene>
<sequence length="203" mass="23559">MQPQQRIVWICLAVILFTSVVWFEALVLPADYLFFWRWTESQVIYESLITVGFLVAAIIGYFLLRKGAGDWDQWKILRLGIMIWIAMLALLTLFSLYVYTLGNQHVADAYEGDGFEITAMGSVNEREGVGEFFVVMSCDFRGLYKRVIYLDRVVGVDDVKFKWDNGELRASYQLEGRELRDTLIEVDELYAQCMRSDSTRPME</sequence>
<dbReference type="OrthoDB" id="6399793at2"/>
<feature type="transmembrane region" description="Helical" evidence="1">
    <location>
        <begin position="76"/>
        <end position="99"/>
    </location>
</feature>
<accession>A0A552X1N7</accession>
<keyword evidence="1" id="KW-0472">Membrane</keyword>
<feature type="transmembrane region" description="Helical" evidence="1">
    <location>
        <begin position="43"/>
        <end position="64"/>
    </location>
</feature>
<evidence type="ECO:0000313" key="2">
    <source>
        <dbReference type="EMBL" id="TRW48958.1"/>
    </source>
</evidence>
<reference evidence="2 3" key="1">
    <citation type="submission" date="2019-07" db="EMBL/GenBank/DDBJ databases">
        <authorList>
            <person name="Yang M."/>
            <person name="Zhao D."/>
            <person name="Xiang H."/>
        </authorList>
    </citation>
    <scope>NUCLEOTIDE SEQUENCE [LARGE SCALE GENOMIC DNA]</scope>
    <source>
        <strain evidence="2 3">IM1326</strain>
    </source>
</reference>
<keyword evidence="1" id="KW-1133">Transmembrane helix</keyword>
<name>A0A552X1N7_9GAMM</name>
<dbReference type="RefSeq" id="WP_143235943.1">
    <property type="nucleotide sequence ID" value="NZ_VJWL01000002.1"/>
</dbReference>
<evidence type="ECO:0000313" key="3">
    <source>
        <dbReference type="Proteomes" id="UP000320359"/>
    </source>
</evidence>
<dbReference type="EMBL" id="VJWL01000002">
    <property type="protein sequence ID" value="TRW48958.1"/>
    <property type="molecule type" value="Genomic_DNA"/>
</dbReference>
<feature type="transmembrane region" description="Helical" evidence="1">
    <location>
        <begin position="7"/>
        <end position="23"/>
    </location>
</feature>
<protein>
    <submittedName>
        <fullName evidence="2">Uncharacterized protein</fullName>
    </submittedName>
</protein>
<keyword evidence="1" id="KW-0812">Transmembrane</keyword>
<comment type="caution">
    <text evidence="2">The sequence shown here is derived from an EMBL/GenBank/DDBJ whole genome shotgun (WGS) entry which is preliminary data.</text>
</comment>
<dbReference type="AlphaFoldDB" id="A0A552X1N7"/>
<dbReference type="Proteomes" id="UP000320359">
    <property type="component" value="Unassembled WGS sequence"/>
</dbReference>
<proteinExistence type="predicted"/>